<accession>A0A919L2M9</accession>
<reference evidence="4" key="1">
    <citation type="journal article" date="2014" name="Int. J. Syst. Evol. Microbiol.">
        <title>Complete genome sequence of Corynebacterium casei LMG S-19264T (=DSM 44701T), isolated from a smear-ripened cheese.</title>
        <authorList>
            <consortium name="US DOE Joint Genome Institute (JGI-PGF)"/>
            <person name="Walter F."/>
            <person name="Albersmeier A."/>
            <person name="Kalinowski J."/>
            <person name="Ruckert C."/>
        </authorList>
    </citation>
    <scope>NUCLEOTIDE SEQUENCE</scope>
    <source>
        <strain evidence="4">CGMCC 4.7403</strain>
    </source>
</reference>
<evidence type="ECO:0000259" key="3">
    <source>
        <dbReference type="Pfam" id="PF25863"/>
    </source>
</evidence>
<sequence length="938" mass="99131">MALLPQVGRRTVEALLDRHAKKLAEHSLMLVHGQYAAGAATTFTAEVGERTRRVTVRDESSVLGVLAAWHSHRDEAAPGDLLVVTTGVDDDQLGWDLRGHAVHRRTLTVEKAEIVMQRFGATGLDVRMYREEWLLQALVDAEPAGRGWPRTAGVLTRDAALRALVVERLGLDQPDISPHATAEAAVDADVLLAWSRTPAGPRRFAELAGTERAELKKWLGEVAGPAVPVLLALAEIGRGHDAMALGLLGAALRDPAADPDVALAVGGLFGEAGPRRSEIGSFTDAVEGTLLRWIGEAAGSVDARHKVFAVLQRADDLARDAGLTAGLSGSRFLLSSFAAQLAAVVEGAHKSPGQGEEALAELTGHALAGLFPDRVRVAEMSVRLARWLRQGPPAVASVAAGVRDHVAEWGWVDRALSVLWGGDPGGDPTVAQGLRDLYEDGRAQRERLDEQFARHLAGWTPNATAQQPGGCLLVENVLDAVVRPLTTGGAPLVIVLDGMSSAVAAQLGEEAEREGWQEIVPRPCDGTRSTRLAAVSILPSITRTSRASLLSGTATNGGQSAETSGFAAFWKKRRKDAVLFHKASIGGDAGHFLAQELTSALASDAVVGVVLNTIDDALDSGQQGQRTVWSLGDITYLRELLAAARSYARPVVLVADHGHVIDRGRGRVSPAADGGGSARWRPDTDAGEGEVVLRGPRVLEGDGTITVPWHEDIRYAARRAGYHGGASLAEITVPVLVLLPAKELAPRDWEPLPREQAAPSWWKATAATPVEVPDPRPESAAQPVRKPARSPRRQDEELFGTDAVVMPEAAPKTTPAPVTLGGRVVASEVYEAQKEYVRKAPEGKVVAAVIDALAAAGGTMSPAALAAAISATGRVRRNIEGFVATVQRLLNLEGYPVLGFVDAGHAVKLDVALLRDQFLADEARAGAAGAGSARKETP</sequence>
<evidence type="ECO:0000313" key="5">
    <source>
        <dbReference type="Proteomes" id="UP000603227"/>
    </source>
</evidence>
<evidence type="ECO:0000256" key="1">
    <source>
        <dbReference type="SAM" id="MobiDB-lite"/>
    </source>
</evidence>
<feature type="region of interest" description="Disordered" evidence="1">
    <location>
        <begin position="665"/>
        <end position="687"/>
    </location>
</feature>
<protein>
    <recommendedName>
        <fullName evidence="6">PglZ domain-containing protein</fullName>
    </recommendedName>
</protein>
<evidence type="ECO:0008006" key="6">
    <source>
        <dbReference type="Google" id="ProtNLM"/>
    </source>
</evidence>
<proteinExistence type="predicted"/>
<dbReference type="InterPro" id="IPR058881">
    <property type="entry name" value="PglZ_2nd"/>
</dbReference>
<name>A0A919L2M9_9ACTN</name>
<dbReference type="AlphaFoldDB" id="A0A919L2M9"/>
<comment type="caution">
    <text evidence="4">The sequence shown here is derived from an EMBL/GenBank/DDBJ whole genome shotgun (WGS) entry which is preliminary data.</text>
</comment>
<dbReference type="InterPro" id="IPR047992">
    <property type="entry name" value="BREX_PglZ"/>
</dbReference>
<evidence type="ECO:0000259" key="2">
    <source>
        <dbReference type="Pfam" id="PF25861"/>
    </source>
</evidence>
<organism evidence="4 5">
    <name type="scientific">Streptomyces capitiformicae</name>
    <dbReference type="NCBI Taxonomy" id="2014920"/>
    <lineage>
        <taxon>Bacteria</taxon>
        <taxon>Bacillati</taxon>
        <taxon>Actinomycetota</taxon>
        <taxon>Actinomycetes</taxon>
        <taxon>Kitasatosporales</taxon>
        <taxon>Streptomycetaceae</taxon>
        <taxon>Streptomyces</taxon>
    </lineage>
</organism>
<keyword evidence="5" id="KW-1185">Reference proteome</keyword>
<reference evidence="4" key="2">
    <citation type="submission" date="2020-09" db="EMBL/GenBank/DDBJ databases">
        <authorList>
            <person name="Sun Q."/>
            <person name="Zhou Y."/>
        </authorList>
    </citation>
    <scope>NUCLEOTIDE SEQUENCE</scope>
    <source>
        <strain evidence="4">CGMCC 4.7403</strain>
    </source>
</reference>
<dbReference type="InterPro" id="IPR058882">
    <property type="entry name" value="PglZ_C"/>
</dbReference>
<dbReference type="Pfam" id="PF25861">
    <property type="entry name" value="PglZ_2nd"/>
    <property type="match status" value="1"/>
</dbReference>
<gene>
    <name evidence="4" type="ORF">GCM10017771_04180</name>
</gene>
<dbReference type="EMBL" id="BNAT01000001">
    <property type="protein sequence ID" value="GHH81673.1"/>
    <property type="molecule type" value="Genomic_DNA"/>
</dbReference>
<feature type="domain" description="Alkaline phosphatase-like protein PglZ C-terminal" evidence="3">
    <location>
        <begin position="817"/>
        <end position="918"/>
    </location>
</feature>
<dbReference type="Pfam" id="PF08665">
    <property type="entry name" value="PglZ"/>
    <property type="match status" value="1"/>
</dbReference>
<dbReference type="Proteomes" id="UP000603227">
    <property type="component" value="Unassembled WGS sequence"/>
</dbReference>
<dbReference type="Pfam" id="PF25863">
    <property type="entry name" value="PglZ_C"/>
    <property type="match status" value="1"/>
</dbReference>
<dbReference type="NCBIfam" id="NF033446">
    <property type="entry name" value="BREX_PglZ_2"/>
    <property type="match status" value="1"/>
</dbReference>
<feature type="domain" description="Alkaline phosphatase-like protein PglZ second" evidence="2">
    <location>
        <begin position="187"/>
        <end position="332"/>
    </location>
</feature>
<dbReference type="RefSeq" id="WP_189780600.1">
    <property type="nucleotide sequence ID" value="NZ_BNAT01000001.1"/>
</dbReference>
<feature type="region of interest" description="Disordered" evidence="1">
    <location>
        <begin position="769"/>
        <end position="795"/>
    </location>
</feature>
<evidence type="ECO:0000313" key="4">
    <source>
        <dbReference type="EMBL" id="GHH81673.1"/>
    </source>
</evidence>